<evidence type="ECO:0000256" key="1">
    <source>
        <dbReference type="ARBA" id="ARBA00022527"/>
    </source>
</evidence>
<dbReference type="Gene3D" id="3.30.200.20">
    <property type="entry name" value="Phosphorylase Kinase, domain 1"/>
    <property type="match status" value="1"/>
</dbReference>
<keyword evidence="5 6" id="KW-0067">ATP-binding</keyword>
<feature type="domain" description="Protein kinase" evidence="8">
    <location>
        <begin position="30"/>
        <end position="296"/>
    </location>
</feature>
<keyword evidence="2" id="KW-0808">Transferase</keyword>
<dbReference type="Pfam" id="PF00069">
    <property type="entry name" value="Pkinase"/>
    <property type="match status" value="1"/>
</dbReference>
<keyword evidence="3 6" id="KW-0547">Nucleotide-binding</keyword>
<dbReference type="GO" id="GO:0043065">
    <property type="term" value="P:positive regulation of apoptotic process"/>
    <property type="evidence" value="ECO:0007669"/>
    <property type="project" value="TreeGrafter"/>
</dbReference>
<evidence type="ECO:0000256" key="2">
    <source>
        <dbReference type="ARBA" id="ARBA00022679"/>
    </source>
</evidence>
<protein>
    <recommendedName>
        <fullName evidence="8">Protein kinase domain-containing protein</fullName>
    </recommendedName>
</protein>
<name>A0AAV2SXU5_CALDB</name>
<sequence length="691" mass="75836">MKEGEEAEGERFIPFTKKPIVNERDLNEVYDIREKIGDGHFAEVNLCVNRATKREYAAKFINKQKVASSTFTNQPTRTSNLADIDREAFILSNLRHDNIVKLHEVFHCEESVVLILDLVTGGELFARVAECERLSEEEASNFVEQILLGVQHMHSLGVVHLDLKPENIMIEDLECRKIKIIDFGLARLLNPNEIFQDMAGTPEFCAPEIVNFDPITFATDMWAIGVITYILLTGISPFAGDSQIETFQNILDCVVDYTREEIQEATELAKDFIRRLLVKNPRKRATVSECLQHPWIKPCDKIQKKSRQGSLIRKANLDGLRQFVATPTTPDKLSPPSPSKLKELQQSEQTAQFFGLPETVIHSLSSQLPTRSVQVADANQKESFETPAVENGCSGNVDSTKEIRNPDLKRTSVDKTHAPPSPSANIGIVLQSSPVLTSEMHRLSLATSVSATTNQPHSTPSSVHPPTKSAIGWRASLGNSLIGRLGAAFVAATTHQTNTIGLASSSSPINDSVPSGEAENQNGKANGVRSSTLAPALPSSAALLQTKNSRLEHHGRTSVGSKQLQTLIQPDRPKKPPRRGLQFGIVSSAVRHIDSAVQERDGSSGHSAANGALPRNSVPSLRPNSQNPDSFGLESTRQNPMKPSQFQNCKQTSTEPNRAQVGRLQQMFEAGAAMRKANGALQPPYFGLRKP</sequence>
<dbReference type="Proteomes" id="UP001497525">
    <property type="component" value="Unassembled WGS sequence"/>
</dbReference>
<dbReference type="InterPro" id="IPR000719">
    <property type="entry name" value="Prot_kinase_dom"/>
</dbReference>
<feature type="region of interest" description="Disordered" evidence="7">
    <location>
        <begin position="448"/>
        <end position="468"/>
    </location>
</feature>
<dbReference type="PROSITE" id="PS00107">
    <property type="entry name" value="PROTEIN_KINASE_ATP"/>
    <property type="match status" value="1"/>
</dbReference>
<dbReference type="SUPFAM" id="SSF56112">
    <property type="entry name" value="Protein kinase-like (PK-like)"/>
    <property type="match status" value="1"/>
</dbReference>
<evidence type="ECO:0000256" key="3">
    <source>
        <dbReference type="ARBA" id="ARBA00022741"/>
    </source>
</evidence>
<proteinExistence type="predicted"/>
<evidence type="ECO:0000256" key="7">
    <source>
        <dbReference type="SAM" id="MobiDB-lite"/>
    </source>
</evidence>
<keyword evidence="1" id="KW-0723">Serine/threonine-protein kinase</keyword>
<dbReference type="Gene3D" id="1.10.510.10">
    <property type="entry name" value="Transferase(Phosphotransferase) domain 1"/>
    <property type="match status" value="1"/>
</dbReference>
<dbReference type="GO" id="GO:0005524">
    <property type="term" value="F:ATP binding"/>
    <property type="evidence" value="ECO:0007669"/>
    <property type="project" value="UniProtKB-UniRule"/>
</dbReference>
<evidence type="ECO:0000313" key="10">
    <source>
        <dbReference type="Proteomes" id="UP001497525"/>
    </source>
</evidence>
<dbReference type="PANTHER" id="PTHR24342">
    <property type="entry name" value="SERINE/THREONINE-PROTEIN KINASE 17"/>
    <property type="match status" value="1"/>
</dbReference>
<feature type="compositionally biased region" description="Low complexity" evidence="7">
    <location>
        <begin position="504"/>
        <end position="515"/>
    </location>
</feature>
<dbReference type="PROSITE" id="PS50011">
    <property type="entry name" value="PROTEIN_KINASE_DOM"/>
    <property type="match status" value="1"/>
</dbReference>
<dbReference type="PROSITE" id="PS00108">
    <property type="entry name" value="PROTEIN_KINASE_ST"/>
    <property type="match status" value="1"/>
</dbReference>
<dbReference type="AlphaFoldDB" id="A0AAV2SXU5"/>
<dbReference type="InterPro" id="IPR011009">
    <property type="entry name" value="Kinase-like_dom_sf"/>
</dbReference>
<feature type="region of interest" description="Disordered" evidence="7">
    <location>
        <begin position="501"/>
        <end position="532"/>
    </location>
</feature>
<evidence type="ECO:0000256" key="5">
    <source>
        <dbReference type="ARBA" id="ARBA00022840"/>
    </source>
</evidence>
<evidence type="ECO:0000256" key="6">
    <source>
        <dbReference type="PROSITE-ProRule" id="PRU10141"/>
    </source>
</evidence>
<feature type="compositionally biased region" description="Polar residues" evidence="7">
    <location>
        <begin position="558"/>
        <end position="568"/>
    </location>
</feature>
<feature type="compositionally biased region" description="Low complexity" evidence="7">
    <location>
        <begin position="456"/>
        <end position="468"/>
    </location>
</feature>
<feature type="binding site" evidence="6">
    <location>
        <position position="59"/>
    </location>
    <ligand>
        <name>ATP</name>
        <dbReference type="ChEBI" id="CHEBI:30616"/>
    </ligand>
</feature>
<dbReference type="FunFam" id="1.10.510.10:FF:000571">
    <property type="entry name" value="Maternal embryonic leucine zipper kinase"/>
    <property type="match status" value="1"/>
</dbReference>
<dbReference type="GO" id="GO:0005634">
    <property type="term" value="C:nucleus"/>
    <property type="evidence" value="ECO:0007669"/>
    <property type="project" value="TreeGrafter"/>
</dbReference>
<evidence type="ECO:0000313" key="9">
    <source>
        <dbReference type="EMBL" id="CAL5129998.1"/>
    </source>
</evidence>
<dbReference type="CDD" id="cd14006">
    <property type="entry name" value="STKc_MLCK-like"/>
    <property type="match status" value="1"/>
</dbReference>
<dbReference type="InterPro" id="IPR017441">
    <property type="entry name" value="Protein_kinase_ATP_BS"/>
</dbReference>
<comment type="caution">
    <text evidence="9">The sequence shown here is derived from an EMBL/GenBank/DDBJ whole genome shotgun (WGS) entry which is preliminary data.</text>
</comment>
<keyword evidence="4" id="KW-0418">Kinase</keyword>
<feature type="region of interest" description="Disordered" evidence="7">
    <location>
        <begin position="596"/>
        <end position="660"/>
    </location>
</feature>
<dbReference type="SMART" id="SM00220">
    <property type="entry name" value="S_TKc"/>
    <property type="match status" value="1"/>
</dbReference>
<dbReference type="EMBL" id="CAXLJL010000057">
    <property type="protein sequence ID" value="CAL5129998.1"/>
    <property type="molecule type" value="Genomic_DNA"/>
</dbReference>
<dbReference type="InterPro" id="IPR008271">
    <property type="entry name" value="Ser/Thr_kinase_AS"/>
</dbReference>
<dbReference type="GO" id="GO:0035556">
    <property type="term" value="P:intracellular signal transduction"/>
    <property type="evidence" value="ECO:0007669"/>
    <property type="project" value="TreeGrafter"/>
</dbReference>
<evidence type="ECO:0000259" key="8">
    <source>
        <dbReference type="PROSITE" id="PS50011"/>
    </source>
</evidence>
<reference evidence="9" key="1">
    <citation type="submission" date="2024-06" db="EMBL/GenBank/DDBJ databases">
        <authorList>
            <person name="Liu X."/>
            <person name="Lenzi L."/>
            <person name="Haldenby T S."/>
            <person name="Uol C."/>
        </authorList>
    </citation>
    <scope>NUCLEOTIDE SEQUENCE</scope>
</reference>
<feature type="compositionally biased region" description="Polar residues" evidence="7">
    <location>
        <begin position="617"/>
        <end position="657"/>
    </location>
</feature>
<accession>A0AAV2SXU5</accession>
<gene>
    <name evidence="9" type="ORF">CDAUBV1_LOCUS1445</name>
</gene>
<organism evidence="9 10">
    <name type="scientific">Calicophoron daubneyi</name>
    <name type="common">Rumen fluke</name>
    <name type="synonym">Paramphistomum daubneyi</name>
    <dbReference type="NCBI Taxonomy" id="300641"/>
    <lineage>
        <taxon>Eukaryota</taxon>
        <taxon>Metazoa</taxon>
        <taxon>Spiralia</taxon>
        <taxon>Lophotrochozoa</taxon>
        <taxon>Platyhelminthes</taxon>
        <taxon>Trematoda</taxon>
        <taxon>Digenea</taxon>
        <taxon>Plagiorchiida</taxon>
        <taxon>Pronocephalata</taxon>
        <taxon>Paramphistomoidea</taxon>
        <taxon>Paramphistomidae</taxon>
        <taxon>Calicophoron</taxon>
    </lineage>
</organism>
<feature type="region of interest" description="Disordered" evidence="7">
    <location>
        <begin position="551"/>
        <end position="580"/>
    </location>
</feature>
<dbReference type="PANTHER" id="PTHR24342:SF14">
    <property type="entry name" value="DEATH-ASSOCIATED PROTEIN KINASE DAPK-1"/>
    <property type="match status" value="1"/>
</dbReference>
<dbReference type="GO" id="GO:0004674">
    <property type="term" value="F:protein serine/threonine kinase activity"/>
    <property type="evidence" value="ECO:0007669"/>
    <property type="project" value="UniProtKB-KW"/>
</dbReference>
<evidence type="ECO:0000256" key="4">
    <source>
        <dbReference type="ARBA" id="ARBA00022777"/>
    </source>
</evidence>